<dbReference type="RefSeq" id="WP_037039720.1">
    <property type="nucleotide sequence ID" value="NZ_BAAAUZ010000013.1"/>
</dbReference>
<organism evidence="1 2">
    <name type="scientific">Pseudonocardia halophobica</name>
    <dbReference type="NCBI Taxonomy" id="29401"/>
    <lineage>
        <taxon>Bacteria</taxon>
        <taxon>Bacillati</taxon>
        <taxon>Actinomycetota</taxon>
        <taxon>Actinomycetes</taxon>
        <taxon>Pseudonocardiales</taxon>
        <taxon>Pseudonocardiaceae</taxon>
        <taxon>Pseudonocardia</taxon>
    </lineage>
</organism>
<reference evidence="1" key="2">
    <citation type="submission" date="2023-01" db="EMBL/GenBank/DDBJ databases">
        <authorList>
            <person name="Sun Q."/>
            <person name="Evtushenko L."/>
        </authorList>
    </citation>
    <scope>NUCLEOTIDE SEQUENCE</scope>
    <source>
        <strain evidence="1">VKM Ac-1069</strain>
    </source>
</reference>
<keyword evidence="2" id="KW-1185">Reference proteome</keyword>
<evidence type="ECO:0000313" key="2">
    <source>
        <dbReference type="Proteomes" id="UP001143463"/>
    </source>
</evidence>
<protein>
    <recommendedName>
        <fullName evidence="3">DUF2867 domain-containing protein</fullName>
    </recommendedName>
</protein>
<dbReference type="AlphaFoldDB" id="A0A9W6KY98"/>
<evidence type="ECO:0008006" key="3">
    <source>
        <dbReference type="Google" id="ProtNLM"/>
    </source>
</evidence>
<evidence type="ECO:0000313" key="1">
    <source>
        <dbReference type="EMBL" id="GLL09487.1"/>
    </source>
</evidence>
<name>A0A9W6KY98_9PSEU</name>
<accession>A0A9W6KY98</accession>
<sequence length="201" mass="22254">MTTTDSGTGGSVPAPPRELAIDRLVPVHDVRMVQNVVVDAPTDVTFRAIDRLDLGRDRLVAAVSAARLLPDRIRRRRRGEQPTASGDYDRFTAMWTPLAEEQGVEKVLGLVGAFWERDAGLIRVTAEDFASFDRPGFGKVVMSYIVLPYGHGSILALETRVTLTDAAARRRFRRYWTLIGPGAHLITARMLQLIKADAEGR</sequence>
<dbReference type="EMBL" id="BSFQ01000002">
    <property type="protein sequence ID" value="GLL09487.1"/>
    <property type="molecule type" value="Genomic_DNA"/>
</dbReference>
<comment type="caution">
    <text evidence="1">The sequence shown here is derived from an EMBL/GenBank/DDBJ whole genome shotgun (WGS) entry which is preliminary data.</text>
</comment>
<gene>
    <name evidence="1" type="ORF">GCM10017577_06270</name>
</gene>
<proteinExistence type="predicted"/>
<dbReference type="Proteomes" id="UP001143463">
    <property type="component" value="Unassembled WGS sequence"/>
</dbReference>
<reference evidence="1" key="1">
    <citation type="journal article" date="2014" name="Int. J. Syst. Evol. Microbiol.">
        <title>Complete genome sequence of Corynebacterium casei LMG S-19264T (=DSM 44701T), isolated from a smear-ripened cheese.</title>
        <authorList>
            <consortium name="US DOE Joint Genome Institute (JGI-PGF)"/>
            <person name="Walter F."/>
            <person name="Albersmeier A."/>
            <person name="Kalinowski J."/>
            <person name="Ruckert C."/>
        </authorList>
    </citation>
    <scope>NUCLEOTIDE SEQUENCE</scope>
    <source>
        <strain evidence="1">VKM Ac-1069</strain>
    </source>
</reference>